<feature type="signal peptide" evidence="1">
    <location>
        <begin position="1"/>
        <end position="17"/>
    </location>
</feature>
<feature type="chain" id="PRO_5042156989" evidence="1">
    <location>
        <begin position="18"/>
        <end position="156"/>
    </location>
</feature>
<dbReference type="Proteomes" id="UP000289132">
    <property type="component" value="Unassembled WGS sequence"/>
</dbReference>
<keyword evidence="1" id="KW-0732">Signal</keyword>
<proteinExistence type="predicted"/>
<dbReference type="EMBL" id="PDKD01000005">
    <property type="protein sequence ID" value="RXJ92123.1"/>
    <property type="molecule type" value="Genomic_DNA"/>
</dbReference>
<dbReference type="KEGG" id="atp:ATR_0937"/>
<dbReference type="PANTHER" id="PTHR41247:SF1">
    <property type="entry name" value="HTH-TYPE TRANSCRIPTIONAL REPRESSOR YCNK"/>
    <property type="match status" value="1"/>
</dbReference>
<dbReference type="SUPFAM" id="SSF160387">
    <property type="entry name" value="NosL/MerB-like"/>
    <property type="match status" value="1"/>
</dbReference>
<dbReference type="Proteomes" id="UP000254504">
    <property type="component" value="Chromosome"/>
</dbReference>
<gene>
    <name evidence="2" type="ORF">ATR_0937</name>
    <name evidence="3" type="ORF">CRU87_04595</name>
</gene>
<protein>
    <submittedName>
        <fullName evidence="2">NosL domain-containing protein</fullName>
    </submittedName>
</protein>
<dbReference type="PANTHER" id="PTHR41247">
    <property type="entry name" value="HTH-TYPE TRANSCRIPTIONAL REPRESSOR YCNK"/>
    <property type="match status" value="1"/>
</dbReference>
<evidence type="ECO:0000313" key="4">
    <source>
        <dbReference type="Proteomes" id="UP000254504"/>
    </source>
</evidence>
<keyword evidence="5" id="KW-1185">Reference proteome</keyword>
<sequence length="156" mass="18220">MKKLFFLLVFISATLFGADFIGKEYKDLDLKQESCPIKTVAIEKHKDWLGYIELKDGKIVALSSPKYTFAYMLIEQKKDEKSVLNIYVTDFKTKKIIDAKTAYYVFGSNIMSVGGDDVIPFALESDAKEFYKEKHGRQIYRFDRMTENFINYLDMR</sequence>
<dbReference type="EMBL" id="CP031367">
    <property type="protein sequence ID" value="AXK48803.1"/>
    <property type="molecule type" value="Genomic_DNA"/>
</dbReference>
<dbReference type="AlphaFoldDB" id="A0AAD0QJT7"/>
<evidence type="ECO:0000313" key="5">
    <source>
        <dbReference type="Proteomes" id="UP000289132"/>
    </source>
</evidence>
<evidence type="ECO:0000313" key="3">
    <source>
        <dbReference type="EMBL" id="RXJ92123.1"/>
    </source>
</evidence>
<dbReference type="InterPro" id="IPR008719">
    <property type="entry name" value="N2O_reductase_NosL"/>
</dbReference>
<reference evidence="3 5" key="1">
    <citation type="submission" date="2017-10" db="EMBL/GenBank/DDBJ databases">
        <title>Genomics of the genus Arcobacter.</title>
        <authorList>
            <person name="Perez-Cataluna A."/>
            <person name="Figueras M.J."/>
        </authorList>
    </citation>
    <scope>NUCLEOTIDE SEQUENCE [LARGE SCALE GENOMIC DNA]</scope>
    <source>
        <strain evidence="3 5">LMG 25534</strain>
    </source>
</reference>
<reference evidence="2 4" key="2">
    <citation type="submission" date="2018-07" db="EMBL/GenBank/DDBJ databases">
        <title>Complete genome of the Arcobacter trophiarum type strain LMG 25534.</title>
        <authorList>
            <person name="Miller W.G."/>
            <person name="Yee E."/>
        </authorList>
    </citation>
    <scope>NUCLEOTIDE SEQUENCE [LARGE SCALE GENOMIC DNA]</scope>
    <source>
        <strain evidence="2 4">LMG 25534</strain>
    </source>
</reference>
<evidence type="ECO:0000256" key="1">
    <source>
        <dbReference type="SAM" id="SignalP"/>
    </source>
</evidence>
<dbReference type="RefSeq" id="WP_115428313.1">
    <property type="nucleotide sequence ID" value="NZ_CP031367.1"/>
</dbReference>
<dbReference type="Pfam" id="PF05573">
    <property type="entry name" value="NosL"/>
    <property type="match status" value="1"/>
</dbReference>
<accession>A0AAD0QJT7</accession>
<organism evidence="2 4">
    <name type="scientific">Aliarcobacter trophiarum LMG 25534</name>
    <dbReference type="NCBI Taxonomy" id="1032241"/>
    <lineage>
        <taxon>Bacteria</taxon>
        <taxon>Pseudomonadati</taxon>
        <taxon>Campylobacterota</taxon>
        <taxon>Epsilonproteobacteria</taxon>
        <taxon>Campylobacterales</taxon>
        <taxon>Arcobacteraceae</taxon>
        <taxon>Aliarcobacter</taxon>
    </lineage>
</organism>
<evidence type="ECO:0000313" key="2">
    <source>
        <dbReference type="EMBL" id="AXK48803.1"/>
    </source>
</evidence>
<name>A0AAD0QJT7_9BACT</name>
<dbReference type="Gene3D" id="3.30.70.2050">
    <property type="match status" value="1"/>
</dbReference>